<keyword evidence="7" id="KW-1185">Reference proteome</keyword>
<comment type="similarity">
    <text evidence="1">Belongs to the cutinase family.</text>
</comment>
<dbReference type="SUPFAM" id="SSF53474">
    <property type="entry name" value="alpha/beta-Hydrolases"/>
    <property type="match status" value="1"/>
</dbReference>
<dbReference type="AlphaFoldDB" id="A0A0F0KB93"/>
<dbReference type="KEGG" id="mfol:DXT68_05900"/>
<accession>A0A0F0KB93</accession>
<keyword evidence="2" id="KW-0719">Serine esterase</keyword>
<feature type="chain" id="PRO_5002444362" evidence="5">
    <location>
        <begin position="42"/>
        <end position="279"/>
    </location>
</feature>
<evidence type="ECO:0000256" key="5">
    <source>
        <dbReference type="SAM" id="SignalP"/>
    </source>
</evidence>
<organism evidence="6 7">
    <name type="scientific">Microbacterium foliorum</name>
    <dbReference type="NCBI Taxonomy" id="104336"/>
    <lineage>
        <taxon>Bacteria</taxon>
        <taxon>Bacillati</taxon>
        <taxon>Actinomycetota</taxon>
        <taxon>Actinomycetes</taxon>
        <taxon>Micrococcales</taxon>
        <taxon>Microbacteriaceae</taxon>
        <taxon>Microbacterium</taxon>
    </lineage>
</organism>
<reference evidence="6 7" key="1">
    <citation type="submission" date="2015-02" db="EMBL/GenBank/DDBJ databases">
        <title>Draft genome sequences of ten Microbacterium spp. with emphasis on heavy metal contaminated environments.</title>
        <authorList>
            <person name="Corretto E."/>
        </authorList>
    </citation>
    <scope>NUCLEOTIDE SEQUENCE [LARGE SCALE GENOMIC DNA]</scope>
    <source>
        <strain evidence="6 7">DSM 12966</strain>
    </source>
</reference>
<name>A0A0F0KB93_9MICO</name>
<keyword evidence="5" id="KW-0732">Signal</keyword>
<keyword evidence="3" id="KW-0378">Hydrolase</keyword>
<dbReference type="GO" id="GO:0052689">
    <property type="term" value="F:carboxylic ester hydrolase activity"/>
    <property type="evidence" value="ECO:0007669"/>
    <property type="project" value="UniProtKB-KW"/>
</dbReference>
<protein>
    <submittedName>
        <fullName evidence="6">Cutinase</fullName>
    </submittedName>
</protein>
<evidence type="ECO:0000256" key="3">
    <source>
        <dbReference type="ARBA" id="ARBA00022801"/>
    </source>
</evidence>
<dbReference type="InterPro" id="IPR029058">
    <property type="entry name" value="AB_hydrolase_fold"/>
</dbReference>
<evidence type="ECO:0000256" key="4">
    <source>
        <dbReference type="ARBA" id="ARBA00023157"/>
    </source>
</evidence>
<dbReference type="PANTHER" id="PTHR33630:SF9">
    <property type="entry name" value="CUTINASE 4"/>
    <property type="match status" value="1"/>
</dbReference>
<dbReference type="PANTHER" id="PTHR33630">
    <property type="entry name" value="CUTINASE RV1984C-RELATED-RELATED"/>
    <property type="match status" value="1"/>
</dbReference>
<evidence type="ECO:0000256" key="2">
    <source>
        <dbReference type="ARBA" id="ARBA00022487"/>
    </source>
</evidence>
<dbReference type="SMART" id="SM01110">
    <property type="entry name" value="Cutinase"/>
    <property type="match status" value="1"/>
</dbReference>
<dbReference type="InterPro" id="IPR000675">
    <property type="entry name" value="Cutinase/axe"/>
</dbReference>
<keyword evidence="4" id="KW-1015">Disulfide bond</keyword>
<proteinExistence type="inferred from homology"/>
<sequence>MRIAKNRSGTSSRRRQRAWTSMLSTALLLGGVLSSAAPANAALTGNICDFAVIIAVRGTNAPAGSGSVHNGRLYDSGGYGGELDQIRVHAAAAAPSYYVAALNYPAGAANYPVSVASGMNTLVQELNWLANQCGQYGPTVFLMGHSQGADVVLNAFANPSLSAKARQSIRGIAVFGDPAYKANQPINVAGSQNGSSGLFSRNQTAINTLNGFKYWGYPPNSNTVGYQQQIRSYCFEGDAFCDSTNPGGQAAINIHNSYEANNKVFEAFKWFEYLTTDFN</sequence>
<dbReference type="PATRIC" id="fig|104336.4.peg.3302"/>
<evidence type="ECO:0000313" key="6">
    <source>
        <dbReference type="EMBL" id="KJL18153.1"/>
    </source>
</evidence>
<gene>
    <name evidence="6" type="ORF">RN50_03261</name>
</gene>
<dbReference type="Proteomes" id="UP000033572">
    <property type="component" value="Unassembled WGS sequence"/>
</dbReference>
<comment type="caution">
    <text evidence="6">The sequence shown here is derived from an EMBL/GenBank/DDBJ whole genome shotgun (WGS) entry which is preliminary data.</text>
</comment>
<dbReference type="Gene3D" id="3.40.50.1820">
    <property type="entry name" value="alpha/beta hydrolase"/>
    <property type="match status" value="1"/>
</dbReference>
<evidence type="ECO:0000256" key="1">
    <source>
        <dbReference type="ARBA" id="ARBA00007534"/>
    </source>
</evidence>
<dbReference type="Pfam" id="PF01083">
    <property type="entry name" value="Cutinase"/>
    <property type="match status" value="1"/>
</dbReference>
<feature type="signal peptide" evidence="5">
    <location>
        <begin position="1"/>
        <end position="41"/>
    </location>
</feature>
<evidence type="ECO:0000313" key="7">
    <source>
        <dbReference type="Proteomes" id="UP000033572"/>
    </source>
</evidence>
<dbReference type="EMBL" id="JYIU01000046">
    <property type="protein sequence ID" value="KJL18153.1"/>
    <property type="molecule type" value="Genomic_DNA"/>
</dbReference>